<evidence type="ECO:0000313" key="1">
    <source>
        <dbReference type="EMBL" id="MCX7570208.1"/>
    </source>
</evidence>
<keyword evidence="2" id="KW-1185">Reference proteome</keyword>
<reference evidence="1 2" key="1">
    <citation type="submission" date="2022-11" db="EMBL/GenBank/DDBJ databases">
        <title>Study of microbial diversity in lake waters.</title>
        <authorList>
            <person name="Zhang J."/>
        </authorList>
    </citation>
    <scope>NUCLEOTIDE SEQUENCE [LARGE SCALE GENOMIC DNA]</scope>
    <source>
        <strain evidence="1 2">DT12</strain>
    </source>
</reference>
<dbReference type="RefSeq" id="WP_267151460.1">
    <property type="nucleotide sequence ID" value="NZ_JAPMLT010000004.1"/>
</dbReference>
<evidence type="ECO:0000313" key="2">
    <source>
        <dbReference type="Proteomes" id="UP001208017"/>
    </source>
</evidence>
<proteinExistence type="predicted"/>
<sequence>MIGFVLVAVLISSTAEVEAREFEDFSADRTASAAVDQGYTTVSQAVKQFEEKYGRKIKAPTDLPTNYTRQRGRVFDNEAKLELEYTHQAETLLVLVLAREERLRPSEYHETVELQDGTKAYYRVSHPGFHQLHFRKRDLVYKVWASSKSKHVTSSRQLIKVANSAIR</sequence>
<protein>
    <submittedName>
        <fullName evidence="1">Uncharacterized protein</fullName>
    </submittedName>
</protein>
<organism evidence="1 2">
    <name type="scientific">Tumebacillus lacus</name>
    <dbReference type="NCBI Taxonomy" id="2995335"/>
    <lineage>
        <taxon>Bacteria</taxon>
        <taxon>Bacillati</taxon>
        <taxon>Bacillota</taxon>
        <taxon>Bacilli</taxon>
        <taxon>Bacillales</taxon>
        <taxon>Alicyclobacillaceae</taxon>
        <taxon>Tumebacillus</taxon>
    </lineage>
</organism>
<accession>A0ABT3WZY5</accession>
<dbReference type="EMBL" id="JAPMLT010000004">
    <property type="protein sequence ID" value="MCX7570208.1"/>
    <property type="molecule type" value="Genomic_DNA"/>
</dbReference>
<name>A0ABT3WZY5_9BACL</name>
<gene>
    <name evidence="1" type="ORF">OS242_09565</name>
</gene>
<comment type="caution">
    <text evidence="1">The sequence shown here is derived from an EMBL/GenBank/DDBJ whole genome shotgun (WGS) entry which is preliminary data.</text>
</comment>
<dbReference type="Proteomes" id="UP001208017">
    <property type="component" value="Unassembled WGS sequence"/>
</dbReference>